<dbReference type="Proteomes" id="UP000409037">
    <property type="component" value="Unassembled WGS sequence"/>
</dbReference>
<name>A0A5E7FZG1_PSEFL</name>
<evidence type="ECO:0008006" key="3">
    <source>
        <dbReference type="Google" id="ProtNLM"/>
    </source>
</evidence>
<sequence>MQPDKDVAPMKTVSINESSQPAQIWNSAPQLDTIPVINTETLVPPGARAVVIATHPGDEVVTCGGLLQLLSTLGHPLQLISMSDGSASHPGSQQWSEKRLSVFRPQESVEALRRLGLPMHSLKWIRGGFTDNALAGREHQLTEFIARYLRPGDVVFSTWGEDGNDDHEAVGRASARAAAMVGATFHEVPLRAWHWPTRERAMIPWHRARKIRLDTWTVARKSHATHAYASQLDGEPAIGLAPLLPRVLLERIRLPYEIVFV</sequence>
<evidence type="ECO:0000313" key="1">
    <source>
        <dbReference type="EMBL" id="VVO45131.1"/>
    </source>
</evidence>
<evidence type="ECO:0000313" key="2">
    <source>
        <dbReference type="Proteomes" id="UP000409037"/>
    </source>
</evidence>
<organism evidence="1 2">
    <name type="scientific">Pseudomonas fluorescens</name>
    <dbReference type="NCBI Taxonomy" id="294"/>
    <lineage>
        <taxon>Bacteria</taxon>
        <taxon>Pseudomonadati</taxon>
        <taxon>Pseudomonadota</taxon>
        <taxon>Gammaproteobacteria</taxon>
        <taxon>Pseudomonadales</taxon>
        <taxon>Pseudomonadaceae</taxon>
        <taxon>Pseudomonas</taxon>
    </lineage>
</organism>
<dbReference type="EMBL" id="CABVHU010000035">
    <property type="protein sequence ID" value="VVO45131.1"/>
    <property type="molecule type" value="Genomic_DNA"/>
</dbReference>
<dbReference type="AlphaFoldDB" id="A0A5E7FZG1"/>
<gene>
    <name evidence="1" type="ORF">PS833_06593</name>
</gene>
<protein>
    <recommendedName>
        <fullName evidence="3">PIG-L domain-containing protein</fullName>
    </recommendedName>
</protein>
<accession>A0A5E7FZG1</accession>
<proteinExistence type="predicted"/>
<dbReference type="Pfam" id="PF02585">
    <property type="entry name" value="PIG-L"/>
    <property type="match status" value="1"/>
</dbReference>
<dbReference type="SUPFAM" id="SSF102588">
    <property type="entry name" value="LmbE-like"/>
    <property type="match status" value="1"/>
</dbReference>
<dbReference type="Gene3D" id="3.40.50.10320">
    <property type="entry name" value="LmbE-like"/>
    <property type="match status" value="1"/>
</dbReference>
<dbReference type="InterPro" id="IPR003737">
    <property type="entry name" value="GlcNAc_PI_deacetylase-related"/>
</dbReference>
<reference evidence="1 2" key="1">
    <citation type="submission" date="2019-09" db="EMBL/GenBank/DDBJ databases">
        <authorList>
            <person name="Chandra G."/>
            <person name="Truman W A."/>
        </authorList>
    </citation>
    <scope>NUCLEOTIDE SEQUENCE [LARGE SCALE GENOMIC DNA]</scope>
    <source>
        <strain evidence="1">PS833</strain>
    </source>
</reference>
<dbReference type="InterPro" id="IPR024078">
    <property type="entry name" value="LmbE-like_dom_sf"/>
</dbReference>